<dbReference type="InterPro" id="IPR001387">
    <property type="entry name" value="Cro/C1-type_HTH"/>
</dbReference>
<sequence length="743" mass="82854">MDIDGFGKRVRYLRTLARLTQAQMAERLGVTPEHLGNIERGVSVPSFELIYRIADSLGTEPFNLFLSPKKEDVVCLESSGTSWSSFLSGMGSWEYNLETGEMEWSDSLYRLLGYSPKDVTPTIEFLIELVHPDDVTLVRSRWKSLRAGRSIPPARYRIRVRSGEYRIFINYGEVHKRRGVIIVFNVDVTDNCMLIEAFRHLQKVEEEENAGRTRSLQDVISLLASAMDKKGSLQVEMEDHELLFRNFVENIRDIFHVMEPGKGFTYVSPVFEDIVGAPESTILEDLENYYRLVHQEDRERVRALHQRRLRGEEARGVYRIVRPDGSIRRLRSRGFILPNGDGGDGQLRVIGITEDVTDLHCAESARERAEGLLEKVLTAVGDAVCIVDKERCIVRANEGMEELFTSQRPLVGKRHEELLEQAGVVAGVPRPLEEWGGEVAVLEHRVSGRDTRTLEVHHLALHDDAGAPDGGVIVMRDVTATRRIIKELEQAKTCAERANEEKSRYLAHLSHEIRTPLSSILGVCQLLAMEKCSSDQLEYVEGALASGAILKDLVSGVLDLSRVEAGRMELSEEPFSARDVVERVLMQYRFVADRKGVQLESDFGEALPETLCGDGARIRQVLSNLVGNAMKFTDRGGITVSADTLNGDAPAASALDLDGVDDSAKVLCLVVRDTGQGIPQDKLECIFREFEQAGCKQSCEQGYGLGLAIIKRLLLAMGGDITVQSEPGKGSSFTCLIPVRREE</sequence>
<dbReference type="SUPFAM" id="SSF55785">
    <property type="entry name" value="PYP-like sensor domain (PAS domain)"/>
    <property type="match status" value="3"/>
</dbReference>
<dbReference type="InterPro" id="IPR004358">
    <property type="entry name" value="Sig_transdc_His_kin-like_C"/>
</dbReference>
<evidence type="ECO:0000259" key="7">
    <source>
        <dbReference type="PROSITE" id="PS50112"/>
    </source>
</evidence>
<evidence type="ECO:0000256" key="3">
    <source>
        <dbReference type="ARBA" id="ARBA00022553"/>
    </source>
</evidence>
<keyword evidence="11" id="KW-1185">Reference proteome</keyword>
<dbReference type="Gene3D" id="3.30.450.20">
    <property type="entry name" value="PAS domain"/>
    <property type="match status" value="3"/>
</dbReference>
<dbReference type="SMART" id="SM00530">
    <property type="entry name" value="HTH_XRE"/>
    <property type="match status" value="1"/>
</dbReference>
<evidence type="ECO:0000256" key="5">
    <source>
        <dbReference type="ARBA" id="ARBA00022777"/>
    </source>
</evidence>
<name>A0ABX6NGT2_9BACT</name>
<keyword evidence="5" id="KW-0418">Kinase</keyword>
<accession>A0ABX6NGT2</accession>
<dbReference type="PANTHER" id="PTHR43047:SF64">
    <property type="entry name" value="HISTIDINE KINASE CONTAINING CHEY-HOMOLOGOUS RECEIVER DOMAIN AND PAS DOMAIN-RELATED"/>
    <property type="match status" value="1"/>
</dbReference>
<feature type="domain" description="HTH cro/C1-type" evidence="9">
    <location>
        <begin position="10"/>
        <end position="65"/>
    </location>
</feature>
<dbReference type="Pfam" id="PF08447">
    <property type="entry name" value="PAS_3"/>
    <property type="match status" value="2"/>
</dbReference>
<feature type="domain" description="PAS" evidence="7">
    <location>
        <begin position="104"/>
        <end position="149"/>
    </location>
</feature>
<dbReference type="CDD" id="cd00093">
    <property type="entry name" value="HTH_XRE"/>
    <property type="match status" value="1"/>
</dbReference>
<dbReference type="Pfam" id="PF08448">
    <property type="entry name" value="PAS_4"/>
    <property type="match status" value="1"/>
</dbReference>
<dbReference type="Gene3D" id="1.10.287.130">
    <property type="match status" value="1"/>
</dbReference>
<dbReference type="SMART" id="SM00387">
    <property type="entry name" value="HATPase_c"/>
    <property type="match status" value="1"/>
</dbReference>
<dbReference type="Pfam" id="PF00512">
    <property type="entry name" value="HisKA"/>
    <property type="match status" value="1"/>
</dbReference>
<feature type="domain" description="PAC" evidence="8">
    <location>
        <begin position="314"/>
        <end position="368"/>
    </location>
</feature>
<dbReference type="SUPFAM" id="SSF47384">
    <property type="entry name" value="Homodimeric domain of signal transducing histidine kinase"/>
    <property type="match status" value="1"/>
</dbReference>
<evidence type="ECO:0000256" key="4">
    <source>
        <dbReference type="ARBA" id="ARBA00022679"/>
    </source>
</evidence>
<protein>
    <recommendedName>
        <fullName evidence="2">histidine kinase</fullName>
        <ecNumber evidence="2">2.7.13.3</ecNumber>
    </recommendedName>
</protein>
<dbReference type="SUPFAM" id="SSF55874">
    <property type="entry name" value="ATPase domain of HSP90 chaperone/DNA topoisomerase II/histidine kinase"/>
    <property type="match status" value="1"/>
</dbReference>
<dbReference type="Pfam" id="PF02518">
    <property type="entry name" value="HATPase_c"/>
    <property type="match status" value="1"/>
</dbReference>
<evidence type="ECO:0000259" key="8">
    <source>
        <dbReference type="PROSITE" id="PS50113"/>
    </source>
</evidence>
<comment type="catalytic activity">
    <reaction evidence="1">
        <text>ATP + protein L-histidine = ADP + protein N-phospho-L-histidine.</text>
        <dbReference type="EC" id="2.7.13.3"/>
    </reaction>
</comment>
<dbReference type="CDD" id="cd00130">
    <property type="entry name" value="PAS"/>
    <property type="match status" value="3"/>
</dbReference>
<dbReference type="EC" id="2.7.13.3" evidence="2"/>
<evidence type="ECO:0000256" key="2">
    <source>
        <dbReference type="ARBA" id="ARBA00012438"/>
    </source>
</evidence>
<dbReference type="SMART" id="SM00388">
    <property type="entry name" value="HisKA"/>
    <property type="match status" value="1"/>
</dbReference>
<dbReference type="SMART" id="SM00091">
    <property type="entry name" value="PAS"/>
    <property type="match status" value="3"/>
</dbReference>
<dbReference type="InterPro" id="IPR001610">
    <property type="entry name" value="PAC"/>
</dbReference>
<dbReference type="Pfam" id="PF01381">
    <property type="entry name" value="HTH_3"/>
    <property type="match status" value="1"/>
</dbReference>
<dbReference type="Gene3D" id="1.10.260.40">
    <property type="entry name" value="lambda repressor-like DNA-binding domains"/>
    <property type="match status" value="1"/>
</dbReference>
<dbReference type="CDD" id="cd16922">
    <property type="entry name" value="HATPase_EvgS-ArcB-TorS-like"/>
    <property type="match status" value="1"/>
</dbReference>
<dbReference type="Proteomes" id="UP000503251">
    <property type="component" value="Chromosome"/>
</dbReference>
<keyword evidence="3" id="KW-0597">Phosphoprotein</keyword>
<dbReference type="EMBL" id="CP039543">
    <property type="protein sequence ID" value="QJT09354.1"/>
    <property type="molecule type" value="Genomic_DNA"/>
</dbReference>
<evidence type="ECO:0000313" key="10">
    <source>
        <dbReference type="EMBL" id="QJT09354.1"/>
    </source>
</evidence>
<dbReference type="InterPro" id="IPR010982">
    <property type="entry name" value="Lambda_DNA-bd_dom_sf"/>
</dbReference>
<feature type="domain" description="Histidine kinase" evidence="6">
    <location>
        <begin position="508"/>
        <end position="741"/>
    </location>
</feature>
<evidence type="ECO:0000259" key="6">
    <source>
        <dbReference type="PROSITE" id="PS50109"/>
    </source>
</evidence>
<dbReference type="InterPro" id="IPR005467">
    <property type="entry name" value="His_kinase_dom"/>
</dbReference>
<dbReference type="InterPro" id="IPR000700">
    <property type="entry name" value="PAS-assoc_C"/>
</dbReference>
<dbReference type="InterPro" id="IPR003661">
    <property type="entry name" value="HisK_dim/P_dom"/>
</dbReference>
<dbReference type="CDD" id="cd00082">
    <property type="entry name" value="HisKA"/>
    <property type="match status" value="1"/>
</dbReference>
<dbReference type="PANTHER" id="PTHR43047">
    <property type="entry name" value="TWO-COMPONENT HISTIDINE PROTEIN KINASE"/>
    <property type="match status" value="1"/>
</dbReference>
<dbReference type="PROSITE" id="PS50112">
    <property type="entry name" value="PAS"/>
    <property type="match status" value="2"/>
</dbReference>
<dbReference type="PROSITE" id="PS50943">
    <property type="entry name" value="HTH_CROC1"/>
    <property type="match status" value="1"/>
</dbReference>
<dbReference type="SMART" id="SM00086">
    <property type="entry name" value="PAC"/>
    <property type="match status" value="1"/>
</dbReference>
<dbReference type="InterPro" id="IPR013655">
    <property type="entry name" value="PAS_fold_3"/>
</dbReference>
<dbReference type="InterPro" id="IPR013656">
    <property type="entry name" value="PAS_4"/>
</dbReference>
<evidence type="ECO:0000313" key="11">
    <source>
        <dbReference type="Proteomes" id="UP000503251"/>
    </source>
</evidence>
<dbReference type="NCBIfam" id="TIGR00229">
    <property type="entry name" value="sensory_box"/>
    <property type="match status" value="1"/>
</dbReference>
<dbReference type="InterPro" id="IPR035965">
    <property type="entry name" value="PAS-like_dom_sf"/>
</dbReference>
<dbReference type="InterPro" id="IPR000014">
    <property type="entry name" value="PAS"/>
</dbReference>
<evidence type="ECO:0000259" key="9">
    <source>
        <dbReference type="PROSITE" id="PS50943"/>
    </source>
</evidence>
<reference evidence="10 11" key="1">
    <citation type="submission" date="2019-04" db="EMBL/GenBank/DDBJ databases">
        <title>Isolation and culture of sulfate reducing bacteria from the cold seep of the South China Sea.</title>
        <authorList>
            <person name="Sun C."/>
            <person name="Liu R."/>
        </authorList>
    </citation>
    <scope>NUCLEOTIDE SEQUENCE [LARGE SCALE GENOMIC DNA]</scope>
    <source>
        <strain evidence="10 11">CS1</strain>
    </source>
</reference>
<evidence type="ECO:0000256" key="1">
    <source>
        <dbReference type="ARBA" id="ARBA00000085"/>
    </source>
</evidence>
<proteinExistence type="predicted"/>
<dbReference type="PROSITE" id="PS50113">
    <property type="entry name" value="PAC"/>
    <property type="match status" value="1"/>
</dbReference>
<dbReference type="SUPFAM" id="SSF47413">
    <property type="entry name" value="lambda repressor-like DNA-binding domains"/>
    <property type="match status" value="1"/>
</dbReference>
<dbReference type="InterPro" id="IPR036890">
    <property type="entry name" value="HATPase_C_sf"/>
</dbReference>
<dbReference type="PRINTS" id="PR00344">
    <property type="entry name" value="BCTRLSENSOR"/>
</dbReference>
<dbReference type="PROSITE" id="PS50109">
    <property type="entry name" value="HIS_KIN"/>
    <property type="match status" value="1"/>
</dbReference>
<gene>
    <name evidence="10" type="ORF">E8L03_10560</name>
</gene>
<organism evidence="10 11">
    <name type="scientific">Oceanidesulfovibrio marinus</name>
    <dbReference type="NCBI Taxonomy" id="370038"/>
    <lineage>
        <taxon>Bacteria</taxon>
        <taxon>Pseudomonadati</taxon>
        <taxon>Thermodesulfobacteriota</taxon>
        <taxon>Desulfovibrionia</taxon>
        <taxon>Desulfovibrionales</taxon>
        <taxon>Desulfovibrionaceae</taxon>
        <taxon>Oceanidesulfovibrio</taxon>
    </lineage>
</organism>
<feature type="domain" description="PAS" evidence="7">
    <location>
        <begin position="240"/>
        <end position="312"/>
    </location>
</feature>
<dbReference type="Gene3D" id="3.30.565.10">
    <property type="entry name" value="Histidine kinase-like ATPase, C-terminal domain"/>
    <property type="match status" value="1"/>
</dbReference>
<keyword evidence="4" id="KW-0808">Transferase</keyword>
<dbReference type="InterPro" id="IPR036097">
    <property type="entry name" value="HisK_dim/P_sf"/>
</dbReference>
<dbReference type="InterPro" id="IPR003594">
    <property type="entry name" value="HATPase_dom"/>
</dbReference>